<feature type="region of interest" description="Disordered" evidence="1">
    <location>
        <begin position="52"/>
        <end position="75"/>
    </location>
</feature>
<name>A0A8J6HHE1_TENMO</name>
<dbReference type="Proteomes" id="UP000719412">
    <property type="component" value="Unassembled WGS sequence"/>
</dbReference>
<reference evidence="2" key="2">
    <citation type="submission" date="2021-08" db="EMBL/GenBank/DDBJ databases">
        <authorList>
            <person name="Eriksson T."/>
        </authorList>
    </citation>
    <scope>NUCLEOTIDE SEQUENCE</scope>
    <source>
        <strain evidence="2">Stoneville</strain>
        <tissue evidence="2">Whole head</tissue>
    </source>
</reference>
<dbReference type="EMBL" id="JABDTM020024448">
    <property type="protein sequence ID" value="KAH0814277.1"/>
    <property type="molecule type" value="Genomic_DNA"/>
</dbReference>
<evidence type="ECO:0000313" key="2">
    <source>
        <dbReference type="EMBL" id="KAH0814277.1"/>
    </source>
</evidence>
<evidence type="ECO:0000256" key="1">
    <source>
        <dbReference type="SAM" id="MobiDB-lite"/>
    </source>
</evidence>
<gene>
    <name evidence="2" type="ORF">GEV33_008514</name>
</gene>
<keyword evidence="3" id="KW-1185">Reference proteome</keyword>
<protein>
    <submittedName>
        <fullName evidence="2">Uncharacterized protein</fullName>
    </submittedName>
</protein>
<accession>A0A8J6HHE1</accession>
<feature type="compositionally biased region" description="Basic residues" evidence="1">
    <location>
        <begin position="10"/>
        <end position="28"/>
    </location>
</feature>
<proteinExistence type="predicted"/>
<feature type="region of interest" description="Disordered" evidence="1">
    <location>
        <begin position="1"/>
        <end position="33"/>
    </location>
</feature>
<sequence>MQEGRPPPPRLHRKRRFSINNRIRRGGRKSPPIGAEKILISTFSKLIYGATVRGGGPEESPPATLWGRPSARLID</sequence>
<evidence type="ECO:0000313" key="3">
    <source>
        <dbReference type="Proteomes" id="UP000719412"/>
    </source>
</evidence>
<reference evidence="2" key="1">
    <citation type="journal article" date="2020" name="J Insects Food Feed">
        <title>The yellow mealworm (Tenebrio molitor) genome: a resource for the emerging insects as food and feed industry.</title>
        <authorList>
            <person name="Eriksson T."/>
            <person name="Andere A."/>
            <person name="Kelstrup H."/>
            <person name="Emery V."/>
            <person name="Picard C."/>
        </authorList>
    </citation>
    <scope>NUCLEOTIDE SEQUENCE</scope>
    <source>
        <strain evidence="2">Stoneville</strain>
        <tissue evidence="2">Whole head</tissue>
    </source>
</reference>
<comment type="caution">
    <text evidence="2">The sequence shown here is derived from an EMBL/GenBank/DDBJ whole genome shotgun (WGS) entry which is preliminary data.</text>
</comment>
<organism evidence="2 3">
    <name type="scientific">Tenebrio molitor</name>
    <name type="common">Yellow mealworm beetle</name>
    <dbReference type="NCBI Taxonomy" id="7067"/>
    <lineage>
        <taxon>Eukaryota</taxon>
        <taxon>Metazoa</taxon>
        <taxon>Ecdysozoa</taxon>
        <taxon>Arthropoda</taxon>
        <taxon>Hexapoda</taxon>
        <taxon>Insecta</taxon>
        <taxon>Pterygota</taxon>
        <taxon>Neoptera</taxon>
        <taxon>Endopterygota</taxon>
        <taxon>Coleoptera</taxon>
        <taxon>Polyphaga</taxon>
        <taxon>Cucujiformia</taxon>
        <taxon>Tenebrionidae</taxon>
        <taxon>Tenebrio</taxon>
    </lineage>
</organism>
<dbReference type="AlphaFoldDB" id="A0A8J6HHE1"/>